<reference evidence="1" key="1">
    <citation type="submission" date="2014-11" db="EMBL/GenBank/DDBJ databases">
        <authorList>
            <person name="Amaro Gonzalez C."/>
        </authorList>
    </citation>
    <scope>NUCLEOTIDE SEQUENCE</scope>
</reference>
<sequence length="13" mass="1458">MDGVYSMRSLAVE</sequence>
<accession>A0A0E9XVQ4</accession>
<name>A0A0E9XVQ4_ANGAN</name>
<proteinExistence type="predicted"/>
<reference evidence="1" key="2">
    <citation type="journal article" date="2015" name="Fish Shellfish Immunol.">
        <title>Early steps in the European eel (Anguilla anguilla)-Vibrio vulnificus interaction in the gills: Role of the RtxA13 toxin.</title>
        <authorList>
            <person name="Callol A."/>
            <person name="Pajuelo D."/>
            <person name="Ebbesson L."/>
            <person name="Teles M."/>
            <person name="MacKenzie S."/>
            <person name="Amaro C."/>
        </authorList>
    </citation>
    <scope>NUCLEOTIDE SEQUENCE</scope>
</reference>
<organism evidence="1">
    <name type="scientific">Anguilla anguilla</name>
    <name type="common">European freshwater eel</name>
    <name type="synonym">Muraena anguilla</name>
    <dbReference type="NCBI Taxonomy" id="7936"/>
    <lineage>
        <taxon>Eukaryota</taxon>
        <taxon>Metazoa</taxon>
        <taxon>Chordata</taxon>
        <taxon>Craniata</taxon>
        <taxon>Vertebrata</taxon>
        <taxon>Euteleostomi</taxon>
        <taxon>Actinopterygii</taxon>
        <taxon>Neopterygii</taxon>
        <taxon>Teleostei</taxon>
        <taxon>Anguilliformes</taxon>
        <taxon>Anguillidae</taxon>
        <taxon>Anguilla</taxon>
    </lineage>
</organism>
<protein>
    <submittedName>
        <fullName evidence="1">Uncharacterized protein</fullName>
    </submittedName>
</protein>
<evidence type="ECO:0000313" key="1">
    <source>
        <dbReference type="EMBL" id="JAI06730.1"/>
    </source>
</evidence>
<dbReference type="EMBL" id="GBXM01001848">
    <property type="protein sequence ID" value="JAI06730.1"/>
    <property type="molecule type" value="Transcribed_RNA"/>
</dbReference>